<sequence>MESAIKLSTQLKKSNEMPNYSKIQSQVQINLRHEPLSIISPIVVILAIEPMVMQDTELMESLNSPSQPPEVGEISLT</sequence>
<proteinExistence type="predicted"/>
<dbReference type="EMBL" id="KI278111">
    <property type="protein sequence ID" value="ESA19596.1"/>
    <property type="molecule type" value="Genomic_DNA"/>
</dbReference>
<evidence type="ECO:0000313" key="1">
    <source>
        <dbReference type="EMBL" id="ESA19596.1"/>
    </source>
</evidence>
<gene>
    <name evidence="1" type="ORF">GLOINDRAFT_19417</name>
</gene>
<name>U9UVJ6_RHIID</name>
<protein>
    <submittedName>
        <fullName evidence="1">Uncharacterized protein</fullName>
    </submittedName>
</protein>
<dbReference type="HOGENOM" id="CLU_2639318_0_0_1"/>
<dbReference type="AlphaFoldDB" id="U9UVJ6"/>
<accession>U9UVJ6</accession>
<organism evidence="1">
    <name type="scientific">Rhizophagus irregularis (strain DAOM 181602 / DAOM 197198 / MUCL 43194)</name>
    <name type="common">Arbuscular mycorrhizal fungus</name>
    <name type="synonym">Glomus intraradices</name>
    <dbReference type="NCBI Taxonomy" id="747089"/>
    <lineage>
        <taxon>Eukaryota</taxon>
        <taxon>Fungi</taxon>
        <taxon>Fungi incertae sedis</taxon>
        <taxon>Mucoromycota</taxon>
        <taxon>Glomeromycotina</taxon>
        <taxon>Glomeromycetes</taxon>
        <taxon>Glomerales</taxon>
        <taxon>Glomeraceae</taxon>
        <taxon>Rhizophagus</taxon>
    </lineage>
</organism>
<reference evidence="1" key="1">
    <citation type="submission" date="2013-07" db="EMBL/GenBank/DDBJ databases">
        <title>The genome of an arbuscular mycorrhizal fungus provides insights into the evolution of the oldest plant symbiosis.</title>
        <authorList>
            <consortium name="DOE Joint Genome Institute"/>
            <person name="Tisserant E."/>
            <person name="Malbreil M."/>
            <person name="Kuo A."/>
            <person name="Kohler A."/>
            <person name="Symeonidi A."/>
            <person name="Balestrini R."/>
            <person name="Charron P."/>
            <person name="Duensing N."/>
            <person name="Frei-dit-Frey N."/>
            <person name="Gianinazzi-Pearson V."/>
            <person name="Gilbert B."/>
            <person name="Handa Y."/>
            <person name="Hijri M."/>
            <person name="Kaul R."/>
            <person name="Kawaguchi M."/>
            <person name="Krajinski F."/>
            <person name="Lammers P."/>
            <person name="Lapierre D."/>
            <person name="Masclaux F.G."/>
            <person name="Murat C."/>
            <person name="Morin E."/>
            <person name="Ndikumana S."/>
            <person name="Pagni M."/>
            <person name="Petitpierre D."/>
            <person name="Requena N."/>
            <person name="Rosikiewicz P."/>
            <person name="Riley R."/>
            <person name="Saito K."/>
            <person name="San Clemente H."/>
            <person name="Shapiro H."/>
            <person name="van Tuinen D."/>
            <person name="Becard G."/>
            <person name="Bonfante P."/>
            <person name="Paszkowski U."/>
            <person name="Shachar-Hill Y."/>
            <person name="Young J.P."/>
            <person name="Sanders I.R."/>
            <person name="Henrissat B."/>
            <person name="Rensing S.A."/>
            <person name="Grigoriev I.V."/>
            <person name="Corradi N."/>
            <person name="Roux C."/>
            <person name="Martin F."/>
        </authorList>
    </citation>
    <scope>NUCLEOTIDE SEQUENCE</scope>
    <source>
        <strain evidence="1">DAOM 197198</strain>
    </source>
</reference>